<feature type="region of interest" description="Disordered" evidence="1">
    <location>
        <begin position="85"/>
        <end position="199"/>
    </location>
</feature>
<reference evidence="2" key="2">
    <citation type="submission" date="2023-04" db="EMBL/GenBank/DDBJ databases">
        <authorList>
            <person name="Bruccoleri R.E."/>
            <person name="Oakeley E.J."/>
            <person name="Faust A.-M."/>
            <person name="Dessus-Babus S."/>
            <person name="Altorfer M."/>
            <person name="Burckhardt D."/>
            <person name="Oertli M."/>
            <person name="Naumann U."/>
            <person name="Petersen F."/>
            <person name="Wong J."/>
        </authorList>
    </citation>
    <scope>NUCLEOTIDE SEQUENCE</scope>
    <source>
        <strain evidence="2">GSM-AAB239-AS_SAM_17_03QT</strain>
        <tissue evidence="2">Leaf</tissue>
    </source>
</reference>
<reference evidence="2" key="1">
    <citation type="journal article" date="2023" name="GigaByte">
        <title>Genome assembly of the bearded iris, Iris pallida Lam.</title>
        <authorList>
            <person name="Bruccoleri R.E."/>
            <person name="Oakeley E.J."/>
            <person name="Faust A.M.E."/>
            <person name="Altorfer M."/>
            <person name="Dessus-Babus S."/>
            <person name="Burckhardt D."/>
            <person name="Oertli M."/>
            <person name="Naumann U."/>
            <person name="Petersen F."/>
            <person name="Wong J."/>
        </authorList>
    </citation>
    <scope>NUCLEOTIDE SEQUENCE</scope>
    <source>
        <strain evidence="2">GSM-AAB239-AS_SAM_17_03QT</strain>
    </source>
</reference>
<accession>A0AAX6HF83</accession>
<dbReference type="Proteomes" id="UP001140949">
    <property type="component" value="Unassembled WGS sequence"/>
</dbReference>
<name>A0AAX6HF83_IRIPA</name>
<proteinExistence type="predicted"/>
<feature type="compositionally biased region" description="Pro residues" evidence="1">
    <location>
        <begin position="100"/>
        <end position="113"/>
    </location>
</feature>
<evidence type="ECO:0000256" key="1">
    <source>
        <dbReference type="SAM" id="MobiDB-lite"/>
    </source>
</evidence>
<feature type="compositionally biased region" description="Basic residues" evidence="1">
    <location>
        <begin position="177"/>
        <end position="199"/>
    </location>
</feature>
<feature type="region of interest" description="Disordered" evidence="1">
    <location>
        <begin position="1"/>
        <end position="22"/>
    </location>
</feature>
<feature type="compositionally biased region" description="Basic residues" evidence="1">
    <location>
        <begin position="121"/>
        <end position="133"/>
    </location>
</feature>
<comment type="caution">
    <text evidence="2">The sequence shown here is derived from an EMBL/GenBank/DDBJ whole genome shotgun (WGS) entry which is preliminary data.</text>
</comment>
<evidence type="ECO:0000313" key="3">
    <source>
        <dbReference type="Proteomes" id="UP001140949"/>
    </source>
</evidence>
<organism evidence="2 3">
    <name type="scientific">Iris pallida</name>
    <name type="common">Sweet iris</name>
    <dbReference type="NCBI Taxonomy" id="29817"/>
    <lineage>
        <taxon>Eukaryota</taxon>
        <taxon>Viridiplantae</taxon>
        <taxon>Streptophyta</taxon>
        <taxon>Embryophyta</taxon>
        <taxon>Tracheophyta</taxon>
        <taxon>Spermatophyta</taxon>
        <taxon>Magnoliopsida</taxon>
        <taxon>Liliopsida</taxon>
        <taxon>Asparagales</taxon>
        <taxon>Iridaceae</taxon>
        <taxon>Iridoideae</taxon>
        <taxon>Irideae</taxon>
        <taxon>Iris</taxon>
    </lineage>
</organism>
<sequence>MDIEPNPPDSPPSGGLALRPPLQRYPSSSSIVPVLLLFVVAVAVPLRVAEAPRLEHLQPVPQEPPPTALPRPLQRRHVLEFLLPRPVRQDQGARGHVPLLRPPEPPCPLPLPAAPGVGQPRRAHRPPPRRVRRERGPPRGQPLRLAPRPALPPRGARHAVEGEGGQLRQEEAQKNSRSSRGRRTTGRTSRHCHHLQVQA</sequence>
<keyword evidence="3" id="KW-1185">Reference proteome</keyword>
<dbReference type="AlphaFoldDB" id="A0AAX6HF83"/>
<dbReference type="EMBL" id="JANAVB010009997">
    <property type="protein sequence ID" value="KAJ6839523.1"/>
    <property type="molecule type" value="Genomic_DNA"/>
</dbReference>
<evidence type="ECO:0000313" key="2">
    <source>
        <dbReference type="EMBL" id="KAJ6839523.1"/>
    </source>
</evidence>
<feature type="compositionally biased region" description="Pro residues" evidence="1">
    <location>
        <begin position="1"/>
        <end position="11"/>
    </location>
</feature>
<protein>
    <submittedName>
        <fullName evidence="2">Uncharacterized protein</fullName>
    </submittedName>
</protein>
<gene>
    <name evidence="2" type="ORF">M6B38_314090</name>
</gene>